<name>A0A1G9XIE5_9FLAO</name>
<evidence type="ECO:0008006" key="3">
    <source>
        <dbReference type="Google" id="ProtNLM"/>
    </source>
</evidence>
<dbReference type="PANTHER" id="PTHR41913">
    <property type="entry name" value="DUF1684 DOMAIN-CONTAINING PROTEIN"/>
    <property type="match status" value="1"/>
</dbReference>
<organism evidence="1 2">
    <name type="scientific">Kriegella aquimaris</name>
    <dbReference type="NCBI Taxonomy" id="192904"/>
    <lineage>
        <taxon>Bacteria</taxon>
        <taxon>Pseudomonadati</taxon>
        <taxon>Bacteroidota</taxon>
        <taxon>Flavobacteriia</taxon>
        <taxon>Flavobacteriales</taxon>
        <taxon>Flavobacteriaceae</taxon>
        <taxon>Kriegella</taxon>
    </lineage>
</organism>
<dbReference type="EMBL" id="FNGV01000018">
    <property type="protein sequence ID" value="SDM96490.1"/>
    <property type="molecule type" value="Genomic_DNA"/>
</dbReference>
<reference evidence="1 2" key="1">
    <citation type="submission" date="2016-10" db="EMBL/GenBank/DDBJ databases">
        <authorList>
            <person name="de Groot N.N."/>
        </authorList>
    </citation>
    <scope>NUCLEOTIDE SEQUENCE [LARGE SCALE GENOMIC DNA]</scope>
    <source>
        <strain evidence="1 2">DSM 19886</strain>
    </source>
</reference>
<evidence type="ECO:0000313" key="1">
    <source>
        <dbReference type="EMBL" id="SDM96490.1"/>
    </source>
</evidence>
<proteinExistence type="predicted"/>
<dbReference type="PROSITE" id="PS51257">
    <property type="entry name" value="PROKAR_LIPOPROTEIN"/>
    <property type="match status" value="1"/>
</dbReference>
<dbReference type="AlphaFoldDB" id="A0A1G9XIE5"/>
<dbReference type="InterPro" id="IPR012467">
    <property type="entry name" value="DUF1684"/>
</dbReference>
<gene>
    <name evidence="1" type="ORF">SAMN04488514_11827</name>
</gene>
<dbReference type="RefSeq" id="WP_089895157.1">
    <property type="nucleotide sequence ID" value="NZ_FNGV01000018.1"/>
</dbReference>
<evidence type="ECO:0000313" key="2">
    <source>
        <dbReference type="Proteomes" id="UP000199440"/>
    </source>
</evidence>
<dbReference type="STRING" id="192904.SAMN04488514_11827"/>
<keyword evidence="2" id="KW-1185">Reference proteome</keyword>
<protein>
    <recommendedName>
        <fullName evidence="3">DUF1684 domain-containing protein</fullName>
    </recommendedName>
</protein>
<dbReference type="Pfam" id="PF07920">
    <property type="entry name" value="DUF1684"/>
    <property type="match status" value="1"/>
</dbReference>
<dbReference type="PANTHER" id="PTHR41913:SF1">
    <property type="entry name" value="DUF1684 DOMAIN-CONTAINING PROTEIN"/>
    <property type="match status" value="1"/>
</dbReference>
<dbReference type="OrthoDB" id="5493262at2"/>
<accession>A0A1G9XIE5</accession>
<dbReference type="Proteomes" id="UP000199440">
    <property type="component" value="Unassembled WGS sequence"/>
</dbReference>
<sequence>MKHYVLPLLLILFLSCRQEKKYHDLKEKNEAVGQSNTVQLIFEFQKGLDEEFKDPEASPLPDRYRKNFEGLDFFAPDTNYVVKAKFERTPEALPFLMPTTTGENSEESVYGIAHFDLNGKSHQLEIYQNKELMLQDRYKEYLFLPFTDQTNGEETYTGGRYIDLSIPAGDTIIIDFNRAYNPYCAYNKKYSCPIVPSVNALDTKILAGVKAFKQKP</sequence>